<evidence type="ECO:0000313" key="4">
    <source>
        <dbReference type="Proteomes" id="UP001236415"/>
    </source>
</evidence>
<keyword evidence="1 3" id="KW-0378">Hydrolase</keyword>
<dbReference type="PANTHER" id="PTHR43798:SF31">
    <property type="entry name" value="AB HYDROLASE SUPERFAMILY PROTEIN YCLE"/>
    <property type="match status" value="1"/>
</dbReference>
<dbReference type="InterPro" id="IPR000073">
    <property type="entry name" value="AB_hydrolase_1"/>
</dbReference>
<accession>A0ABY8X734</accession>
<name>A0ABY8X734_9BACL</name>
<dbReference type="GO" id="GO:0016787">
    <property type="term" value="F:hydrolase activity"/>
    <property type="evidence" value="ECO:0007669"/>
    <property type="project" value="UniProtKB-KW"/>
</dbReference>
<feature type="domain" description="AB hydrolase-1" evidence="2">
    <location>
        <begin position="43"/>
        <end position="265"/>
    </location>
</feature>
<dbReference type="InterPro" id="IPR029058">
    <property type="entry name" value="AB_hydrolase_fold"/>
</dbReference>
<dbReference type="Gene3D" id="6.10.140.700">
    <property type="match status" value="1"/>
</dbReference>
<dbReference type="Pfam" id="PF00561">
    <property type="entry name" value="Abhydrolase_1"/>
    <property type="match status" value="1"/>
</dbReference>
<evidence type="ECO:0000256" key="1">
    <source>
        <dbReference type="ARBA" id="ARBA00022801"/>
    </source>
</evidence>
<protein>
    <submittedName>
        <fullName evidence="3">Alpha/beta hydrolase</fullName>
    </submittedName>
</protein>
<dbReference type="SUPFAM" id="SSF53474">
    <property type="entry name" value="alpha/beta-Hydrolases"/>
    <property type="match status" value="1"/>
</dbReference>
<dbReference type="InterPro" id="IPR050266">
    <property type="entry name" value="AB_hydrolase_sf"/>
</dbReference>
<dbReference type="PANTHER" id="PTHR43798">
    <property type="entry name" value="MONOACYLGLYCEROL LIPASE"/>
    <property type="match status" value="1"/>
</dbReference>
<proteinExistence type="predicted"/>
<dbReference type="Proteomes" id="UP001236415">
    <property type="component" value="Chromosome"/>
</dbReference>
<sequence>MWEETYVETSRGRFEYFICGEGEPIAVTHFYMAFDDRGNLFASPFTERYKVYLINVRGAGKSAEVENDSQLSLKEMVKDLEAIREALGFEKWSFAGHSTGGMLALQYAIEAPHSLIKVIAGCTAASNEYASHPRSMYCSKNENFQRIIEIMELLNNPNTLQEERKKLNYEWALMSYHSEEKLKQALTLPNSGRIIGRSLDYFRKVEVKNFDLREQLKEVHIPVYVFAGKFDAQCPVEYGIEIATLIPDAKLTIFKNSNHNPFIEEEEIFKDFVKLT</sequence>
<evidence type="ECO:0000313" key="3">
    <source>
        <dbReference type="EMBL" id="WIV20863.1"/>
    </source>
</evidence>
<evidence type="ECO:0000259" key="2">
    <source>
        <dbReference type="Pfam" id="PF00561"/>
    </source>
</evidence>
<reference evidence="3 4" key="1">
    <citation type="submission" date="2023-06" db="EMBL/GenBank/DDBJ databases">
        <title>Paenibacillus polygonum sp. nov., an endophytic bacterium, isolated from Polygonum lapathifolium L. in Nanji Wetland National Nature Reserve, South of Poyang Lake, Jiangxi Province, China.</title>
        <authorList>
            <person name="Yu Z."/>
        </authorList>
    </citation>
    <scope>NUCLEOTIDE SEQUENCE [LARGE SCALE GENOMIC DNA]</scope>
    <source>
        <strain evidence="3 4">C31</strain>
    </source>
</reference>
<gene>
    <name evidence="3" type="ORF">QPK24_09380</name>
</gene>
<dbReference type="RefSeq" id="WP_285748131.1">
    <property type="nucleotide sequence ID" value="NZ_CP127162.1"/>
</dbReference>
<keyword evidence="4" id="KW-1185">Reference proteome</keyword>
<organism evidence="3 4">
    <name type="scientific">Paenibacillus polygoni</name>
    <dbReference type="NCBI Taxonomy" id="3050112"/>
    <lineage>
        <taxon>Bacteria</taxon>
        <taxon>Bacillati</taxon>
        <taxon>Bacillota</taxon>
        <taxon>Bacilli</taxon>
        <taxon>Bacillales</taxon>
        <taxon>Paenibacillaceae</taxon>
        <taxon>Paenibacillus</taxon>
    </lineage>
</organism>
<dbReference type="EMBL" id="CP127162">
    <property type="protein sequence ID" value="WIV20863.1"/>
    <property type="molecule type" value="Genomic_DNA"/>
</dbReference>
<dbReference type="Gene3D" id="3.40.50.1820">
    <property type="entry name" value="alpha/beta hydrolase"/>
    <property type="match status" value="1"/>
</dbReference>